<sequence length="19" mass="2082">MHHSMQSHAVVSSAFLSLI</sequence>
<proteinExistence type="predicted"/>
<accession>A0A2P2JHV6</accession>
<protein>
    <submittedName>
        <fullName evidence="1">Uncharacterized protein</fullName>
    </submittedName>
</protein>
<reference evidence="1" key="1">
    <citation type="submission" date="2018-02" db="EMBL/GenBank/DDBJ databases">
        <title>Rhizophora mucronata_Transcriptome.</title>
        <authorList>
            <person name="Meera S.P."/>
            <person name="Sreeshan A."/>
            <person name="Augustine A."/>
        </authorList>
    </citation>
    <scope>NUCLEOTIDE SEQUENCE</scope>
    <source>
        <tissue evidence="1">Leaf</tissue>
    </source>
</reference>
<name>A0A2P2JHV6_RHIMU</name>
<evidence type="ECO:0000313" key="1">
    <source>
        <dbReference type="EMBL" id="MBW93072.1"/>
    </source>
</evidence>
<dbReference type="EMBL" id="GGEC01012589">
    <property type="protein sequence ID" value="MBW93072.1"/>
    <property type="molecule type" value="Transcribed_RNA"/>
</dbReference>
<organism evidence="1">
    <name type="scientific">Rhizophora mucronata</name>
    <name type="common">Asiatic mangrove</name>
    <dbReference type="NCBI Taxonomy" id="61149"/>
    <lineage>
        <taxon>Eukaryota</taxon>
        <taxon>Viridiplantae</taxon>
        <taxon>Streptophyta</taxon>
        <taxon>Embryophyta</taxon>
        <taxon>Tracheophyta</taxon>
        <taxon>Spermatophyta</taxon>
        <taxon>Magnoliopsida</taxon>
        <taxon>eudicotyledons</taxon>
        <taxon>Gunneridae</taxon>
        <taxon>Pentapetalae</taxon>
        <taxon>rosids</taxon>
        <taxon>fabids</taxon>
        <taxon>Malpighiales</taxon>
        <taxon>Rhizophoraceae</taxon>
        <taxon>Rhizophora</taxon>
    </lineage>
</organism>
<dbReference type="AlphaFoldDB" id="A0A2P2JHV6"/>